<organism evidence="8 9">
    <name type="scientific">Paracoccus onubensis</name>
    <dbReference type="NCBI Taxonomy" id="1675788"/>
    <lineage>
        <taxon>Bacteria</taxon>
        <taxon>Pseudomonadati</taxon>
        <taxon>Pseudomonadota</taxon>
        <taxon>Alphaproteobacteria</taxon>
        <taxon>Rhodobacterales</taxon>
        <taxon>Paracoccaceae</taxon>
        <taxon>Paracoccus</taxon>
    </lineage>
</organism>
<feature type="domain" description="Methyltransferase small" evidence="6">
    <location>
        <begin position="157"/>
        <end position="319"/>
    </location>
</feature>
<dbReference type="PANTHER" id="PTHR47816:SF4">
    <property type="entry name" value="RIBOSOMAL RNA SMALL SUBUNIT METHYLTRANSFERASE C"/>
    <property type="match status" value="1"/>
</dbReference>
<gene>
    <name evidence="8" type="ORF">D3P04_18010</name>
</gene>
<dbReference type="PROSITE" id="PS00092">
    <property type="entry name" value="N6_MTASE"/>
    <property type="match status" value="1"/>
</dbReference>
<evidence type="ECO:0000256" key="1">
    <source>
        <dbReference type="ARBA" id="ARBA00022490"/>
    </source>
</evidence>
<keyword evidence="2" id="KW-0698">rRNA processing</keyword>
<accession>A0A418SPS1</accession>
<sequence length="335" mass="36168">MTASRLQLAFPDGHPGGEVLVFGAGGADDLSPLDPERTVIRQGMFPDYSALVNRGYKAAPEIEGQFGTAIVFLPRSKPAARADIVSAADRLEPGGVLWVNGQKTDGIDAILKEMREIHAIDEVHSKAHGKIFRVTPSGGNWLPAEWESRSTMIAPGFVTRPGVFSADGIDPGSALLARCLPERLPTRLIDLGAAWGWLAAQALKHPGVEMIHLVEASYPALESARENISDSRARFHWADARDFRLPEPVNGIVMNPPFHEGRAASPALGTEFIAAAAQLLTGAGRLWMVANRHLPYETVLRGHFAKVAEIGGDNRYKVFEASGAGRGGHRQRGRQ</sequence>
<evidence type="ECO:0000256" key="4">
    <source>
        <dbReference type="ARBA" id="ARBA00022679"/>
    </source>
</evidence>
<name>A0A418SPS1_9RHOB</name>
<keyword evidence="1" id="KW-0963">Cytoplasm</keyword>
<dbReference type="RefSeq" id="WP_119751250.1">
    <property type="nucleotide sequence ID" value="NZ_QZCG01000013.1"/>
</dbReference>
<keyword evidence="5" id="KW-0949">S-adenosyl-L-methionine</keyword>
<evidence type="ECO:0000259" key="6">
    <source>
        <dbReference type="Pfam" id="PF05175"/>
    </source>
</evidence>
<dbReference type="GO" id="GO:0008990">
    <property type="term" value="F:rRNA (guanine-N2-)-methyltransferase activity"/>
    <property type="evidence" value="ECO:0007669"/>
    <property type="project" value="InterPro"/>
</dbReference>
<dbReference type="InterPro" id="IPR013675">
    <property type="entry name" value="Mtase_sm_N"/>
</dbReference>
<dbReference type="AlphaFoldDB" id="A0A418SPS1"/>
<dbReference type="GO" id="GO:0003676">
    <property type="term" value="F:nucleic acid binding"/>
    <property type="evidence" value="ECO:0007669"/>
    <property type="project" value="InterPro"/>
</dbReference>
<feature type="domain" description="Methyltransferase small N-terminal" evidence="7">
    <location>
        <begin position="59"/>
        <end position="132"/>
    </location>
</feature>
<protein>
    <submittedName>
        <fullName evidence="8">Class I SAM-dependent methyltransferase</fullName>
    </submittedName>
</protein>
<dbReference type="SUPFAM" id="SSF53335">
    <property type="entry name" value="S-adenosyl-L-methionine-dependent methyltransferases"/>
    <property type="match status" value="1"/>
</dbReference>
<dbReference type="InterPro" id="IPR002052">
    <property type="entry name" value="DNA_methylase_N6_adenine_CS"/>
</dbReference>
<evidence type="ECO:0000313" key="9">
    <source>
        <dbReference type="Proteomes" id="UP000284202"/>
    </source>
</evidence>
<dbReference type="InterPro" id="IPR029063">
    <property type="entry name" value="SAM-dependent_MTases_sf"/>
</dbReference>
<evidence type="ECO:0000256" key="2">
    <source>
        <dbReference type="ARBA" id="ARBA00022552"/>
    </source>
</evidence>
<comment type="caution">
    <text evidence="8">The sequence shown here is derived from an EMBL/GenBank/DDBJ whole genome shotgun (WGS) entry which is preliminary data.</text>
</comment>
<keyword evidence="4 8" id="KW-0808">Transferase</keyword>
<keyword evidence="9" id="KW-1185">Reference proteome</keyword>
<dbReference type="Gene3D" id="3.40.50.150">
    <property type="entry name" value="Vaccinia Virus protein VP39"/>
    <property type="match status" value="2"/>
</dbReference>
<evidence type="ECO:0000259" key="7">
    <source>
        <dbReference type="Pfam" id="PF08468"/>
    </source>
</evidence>
<evidence type="ECO:0000256" key="5">
    <source>
        <dbReference type="ARBA" id="ARBA00022691"/>
    </source>
</evidence>
<dbReference type="CDD" id="cd02440">
    <property type="entry name" value="AdoMet_MTases"/>
    <property type="match status" value="1"/>
</dbReference>
<evidence type="ECO:0000256" key="3">
    <source>
        <dbReference type="ARBA" id="ARBA00022603"/>
    </source>
</evidence>
<keyword evidence="3 8" id="KW-0489">Methyltransferase</keyword>
<reference evidence="9" key="1">
    <citation type="submission" date="2018-09" db="EMBL/GenBank/DDBJ databases">
        <title>Acidovorax cavernicola nov. sp. isolated from Gruta de las Maravillas (Aracena, Spain).</title>
        <authorList>
            <person name="Jurado V."/>
            <person name="Gutierrez-Patricio S."/>
            <person name="Gonzalez-Pimentel J.L."/>
            <person name="Miller A.Z."/>
            <person name="Laiz L."/>
            <person name="Saiz-Jimenez C."/>
        </authorList>
    </citation>
    <scope>NUCLEOTIDE SEQUENCE [LARGE SCALE GENOMIC DNA]</scope>
    <source>
        <strain evidence="9">1011MAR3C25</strain>
    </source>
</reference>
<proteinExistence type="predicted"/>
<dbReference type="PANTHER" id="PTHR47816">
    <property type="entry name" value="RIBOSOMAL RNA SMALL SUBUNIT METHYLTRANSFERASE C"/>
    <property type="match status" value="1"/>
</dbReference>
<dbReference type="InterPro" id="IPR007848">
    <property type="entry name" value="Small_mtfrase_dom"/>
</dbReference>
<dbReference type="OrthoDB" id="9816072at2"/>
<evidence type="ECO:0000313" key="8">
    <source>
        <dbReference type="EMBL" id="RJE82928.1"/>
    </source>
</evidence>
<dbReference type="InterPro" id="IPR046977">
    <property type="entry name" value="RsmC/RlmG"/>
</dbReference>
<dbReference type="Pfam" id="PF05175">
    <property type="entry name" value="MTS"/>
    <property type="match status" value="1"/>
</dbReference>
<dbReference type="EMBL" id="QZCG01000013">
    <property type="protein sequence ID" value="RJE82928.1"/>
    <property type="molecule type" value="Genomic_DNA"/>
</dbReference>
<dbReference type="Proteomes" id="UP000284202">
    <property type="component" value="Unassembled WGS sequence"/>
</dbReference>
<dbReference type="Pfam" id="PF08468">
    <property type="entry name" value="MTS_N"/>
    <property type="match status" value="1"/>
</dbReference>